<evidence type="ECO:0000313" key="1">
    <source>
        <dbReference type="EMBL" id="OAQ20215.1"/>
    </source>
</evidence>
<accession>A0A179D2C5</accession>
<sequence>MLRVIDQGTEFYFLPVLHGNLEFAQAVHQKLTEIAPEAVAVEYPPTLSEAILRGVKRLPYLSVITYQEQDGTEVYLIVEPVEPLIEAVRFAIERGIPVFFVDLDLEGYTGRKDPFPDTYLVYRLGYERYVEEALKHEFQRLPQDESRELSMAYGLKKLSGRFSRVAFVGGLVHIKPVVETLKRPSLPTPFARTHREGIKLFHLSFEGSREVLSEVGFLQGAYEEARREGHLPLDRLRLHEDLLAKACKAYEREFQEKIPPRNLSVLRQFARNYALLSARLTPDFYQLLVAARGVGGDDFAWHLWEIGTRYPYQQDVPDLVPLDLRLEDLMKPHKKIRFFRRMKPLHRQRLIPIKKRPTERRYGEWKEAWRGGYICSFPPEDIVIENFGRDVMRRALRVISEELRRVEPFTVSMKDGPDIRETIRRWHEGRIYVVDAPVATGKAGSVVVIFDEDSPGGEGRERYPWKLTWHGEHDQESDMAFYATPPGEVVVGPGISRCTYGGFMLTYPPMRVYDIWEDPYFDFARTKAERLLVAAIDYSLERYVVYVARRPPTALARNFAARQGKKVIYLPLGSFSPILLHRIRTFHVLEGHHVREYADKYINPPSGKV</sequence>
<proteinExistence type="predicted"/>
<organism evidence="1 2">
    <name type="scientific">Thermosulfurimonas dismutans</name>
    <dbReference type="NCBI Taxonomy" id="999894"/>
    <lineage>
        <taxon>Bacteria</taxon>
        <taxon>Pseudomonadati</taxon>
        <taxon>Thermodesulfobacteriota</taxon>
        <taxon>Thermodesulfobacteria</taxon>
        <taxon>Thermodesulfobacteriales</taxon>
        <taxon>Thermodesulfobacteriaceae</taxon>
        <taxon>Thermosulfurimonas</taxon>
    </lineage>
</organism>
<keyword evidence="2" id="KW-1185">Reference proteome</keyword>
<evidence type="ECO:0000313" key="2">
    <source>
        <dbReference type="Proteomes" id="UP000078390"/>
    </source>
</evidence>
<dbReference type="Proteomes" id="UP000078390">
    <property type="component" value="Unassembled WGS sequence"/>
</dbReference>
<gene>
    <name evidence="1" type="ORF">TDIS_1717</name>
</gene>
<dbReference type="AlphaFoldDB" id="A0A179D2C5"/>
<dbReference type="EMBL" id="LWLG01000014">
    <property type="protein sequence ID" value="OAQ20215.1"/>
    <property type="molecule type" value="Genomic_DNA"/>
</dbReference>
<reference evidence="1 2" key="1">
    <citation type="submission" date="2016-04" db="EMBL/GenBank/DDBJ databases">
        <title>Genome analysis of Thermosulfurimonas dismutans, the first thermophilic sulfur-disproportionating bacterium of the phylum Thermodesulfobacteria.</title>
        <authorList>
            <person name="Mardanov A.V."/>
            <person name="Beletsky A.V."/>
            <person name="Kadnikov V.V."/>
            <person name="Slobodkin A.I."/>
            <person name="Ravin N.V."/>
        </authorList>
    </citation>
    <scope>NUCLEOTIDE SEQUENCE [LARGE SCALE GENOMIC DNA]</scope>
    <source>
        <strain evidence="1 2">S95</strain>
    </source>
</reference>
<dbReference type="OrthoDB" id="9766398at2"/>
<comment type="caution">
    <text evidence="1">The sequence shown here is derived from an EMBL/GenBank/DDBJ whole genome shotgun (WGS) entry which is preliminary data.</text>
</comment>
<protein>
    <submittedName>
        <fullName evidence="1">Uncharacterized protein</fullName>
    </submittedName>
</protein>
<dbReference type="RefSeq" id="WP_068671320.1">
    <property type="nucleotide sequence ID" value="NZ_LWLG01000014.1"/>
</dbReference>
<dbReference type="PATRIC" id="fig|999894.6.peg.1715"/>
<dbReference type="STRING" id="999894.TDIS_1717"/>
<name>A0A179D2C5_9BACT</name>